<dbReference type="SUPFAM" id="SSF50475">
    <property type="entry name" value="FMN-binding split barrel"/>
    <property type="match status" value="1"/>
</dbReference>
<organism evidence="1 2">
    <name type="scientific">Kineothrix sedimenti</name>
    <dbReference type="NCBI Taxonomy" id="3123317"/>
    <lineage>
        <taxon>Bacteria</taxon>
        <taxon>Bacillati</taxon>
        <taxon>Bacillota</taxon>
        <taxon>Clostridia</taxon>
        <taxon>Lachnospirales</taxon>
        <taxon>Lachnospiraceae</taxon>
        <taxon>Kineothrix</taxon>
    </lineage>
</organism>
<evidence type="ECO:0000313" key="1">
    <source>
        <dbReference type="EMBL" id="XAH73265.1"/>
    </source>
</evidence>
<dbReference type="PANTHER" id="PTHR34071">
    <property type="entry name" value="5-NITROIMIDAZOLE ANTIBIOTICS RESISTANCE PROTEIN, NIMA-FAMILY-RELATED PROTEIN-RELATED"/>
    <property type="match status" value="1"/>
</dbReference>
<keyword evidence="2" id="KW-1185">Reference proteome</keyword>
<gene>
    <name evidence="1" type="ORF">V6984_17420</name>
</gene>
<dbReference type="EMBL" id="CP146256">
    <property type="protein sequence ID" value="XAH73265.1"/>
    <property type="molecule type" value="Genomic_DNA"/>
</dbReference>
<dbReference type="Proteomes" id="UP001451571">
    <property type="component" value="Chromosome"/>
</dbReference>
<evidence type="ECO:0000313" key="2">
    <source>
        <dbReference type="Proteomes" id="UP001451571"/>
    </source>
</evidence>
<dbReference type="InterPro" id="IPR012349">
    <property type="entry name" value="Split_barrel_FMN-bd"/>
</dbReference>
<dbReference type="PANTHER" id="PTHR34071:SF2">
    <property type="entry name" value="FLAVIN-NUCLEOTIDE-BINDING PROTEIN"/>
    <property type="match status" value="1"/>
</dbReference>
<protein>
    <submittedName>
        <fullName evidence="1">Pyridoxamine 5'-phosphate oxidase family protein</fullName>
    </submittedName>
</protein>
<name>A0ABZ3EUT4_9FIRM</name>
<dbReference type="Pfam" id="PF12900">
    <property type="entry name" value="Pyridox_ox_2"/>
    <property type="match status" value="1"/>
</dbReference>
<sequence>MFREMRRKKQILSEGECIDVLQRGTSGVLAVSGDDGYPYAVPLSYAYHDSKIFFHCAKTGHKIDSIARNEKASFCVIDKDSVVPEEYTSYFRSVIVFGKARIIEDEAQARKRSNWSGKRMPL</sequence>
<proteinExistence type="predicted"/>
<dbReference type="InterPro" id="IPR024747">
    <property type="entry name" value="Pyridox_Oxase-rel"/>
</dbReference>
<accession>A0ABZ3EUT4</accession>
<dbReference type="Gene3D" id="2.30.110.10">
    <property type="entry name" value="Electron Transport, Fmn-binding Protein, Chain A"/>
    <property type="match status" value="1"/>
</dbReference>
<reference evidence="1 2" key="1">
    <citation type="submission" date="2024-02" db="EMBL/GenBank/DDBJ databases">
        <title>Bacterial strain from lacustrine sediment.</title>
        <authorList>
            <person name="Petit C."/>
            <person name="Fadhlaoui K."/>
        </authorList>
    </citation>
    <scope>NUCLEOTIDE SEQUENCE [LARGE SCALE GENOMIC DNA]</scope>
    <source>
        <strain evidence="1 2">IPX-CK</strain>
    </source>
</reference>